<dbReference type="InterPro" id="IPR036388">
    <property type="entry name" value="WH-like_DNA-bd_sf"/>
</dbReference>
<dbReference type="Proteomes" id="UP000019062">
    <property type="component" value="Unassembled WGS sequence"/>
</dbReference>
<dbReference type="PATRIC" id="fig|1227360.4.peg.2459"/>
<evidence type="ECO:0000313" key="5">
    <source>
        <dbReference type="EMBL" id="ETT84100.1"/>
    </source>
</evidence>
<keyword evidence="6" id="KW-1185">Reference proteome</keyword>
<proteinExistence type="predicted"/>
<dbReference type="EMBL" id="ASQA01000028">
    <property type="protein sequence ID" value="ETT84100.1"/>
    <property type="molecule type" value="Genomic_DNA"/>
</dbReference>
<dbReference type="InterPro" id="IPR051081">
    <property type="entry name" value="HTH_MetalResp_TranReg"/>
</dbReference>
<dbReference type="AlphaFoldDB" id="W4EU84"/>
<dbReference type="PRINTS" id="PR00778">
    <property type="entry name" value="HTHARSR"/>
</dbReference>
<dbReference type="PANTHER" id="PTHR33154:SF18">
    <property type="entry name" value="ARSENICAL RESISTANCE OPERON REPRESSOR"/>
    <property type="match status" value="1"/>
</dbReference>
<keyword evidence="3" id="KW-0804">Transcription</keyword>
<sequence>MDSLTIMEKQLKAVSDANRLKLLACLKQGEVCVCDLVDVLKVSQPAVSQQLRKLKEADIILERKKGTWKHYRLHEEQSPYIQAIIEELEPISYKHCGPTCSSQEGDD</sequence>
<dbReference type="Gene3D" id="1.10.10.10">
    <property type="entry name" value="Winged helix-like DNA-binding domain superfamily/Winged helix DNA-binding domain"/>
    <property type="match status" value="1"/>
</dbReference>
<dbReference type="PANTHER" id="PTHR33154">
    <property type="entry name" value="TRANSCRIPTIONAL REGULATOR, ARSR FAMILY"/>
    <property type="match status" value="1"/>
</dbReference>
<dbReference type="PROSITE" id="PS50987">
    <property type="entry name" value="HTH_ARSR_2"/>
    <property type="match status" value="1"/>
</dbReference>
<name>W4EU84_9BACL</name>
<organism evidence="5 6">
    <name type="scientific">Viridibacillus arenosi FSL R5-213</name>
    <dbReference type="NCBI Taxonomy" id="1227360"/>
    <lineage>
        <taxon>Bacteria</taxon>
        <taxon>Bacillati</taxon>
        <taxon>Bacillota</taxon>
        <taxon>Bacilli</taxon>
        <taxon>Bacillales</taxon>
        <taxon>Caryophanaceae</taxon>
        <taxon>Viridibacillus</taxon>
    </lineage>
</organism>
<dbReference type="CDD" id="cd00090">
    <property type="entry name" value="HTH_ARSR"/>
    <property type="match status" value="1"/>
</dbReference>
<reference evidence="5 6" key="1">
    <citation type="journal article" date="2014" name="BMC Genomics">
        <title>Genomic comparison of sporeforming bacilli isolated from milk.</title>
        <authorList>
            <person name="Moreno Switt A.I."/>
            <person name="Andrus A.D."/>
            <person name="Ranieri M.L."/>
            <person name="Orsi R.H."/>
            <person name="Ivy R."/>
            <person name="den Bakker H.C."/>
            <person name="Martin N.H."/>
            <person name="Wiedmann M."/>
            <person name="Boor K.J."/>
        </authorList>
    </citation>
    <scope>NUCLEOTIDE SEQUENCE [LARGE SCALE GENOMIC DNA]</scope>
    <source>
        <strain evidence="5 6">FSL R5-213</strain>
    </source>
</reference>
<dbReference type="SUPFAM" id="SSF46785">
    <property type="entry name" value="Winged helix' DNA-binding domain"/>
    <property type="match status" value="1"/>
</dbReference>
<feature type="domain" description="HTH arsR-type" evidence="4">
    <location>
        <begin position="1"/>
        <end position="96"/>
    </location>
</feature>
<evidence type="ECO:0000256" key="3">
    <source>
        <dbReference type="ARBA" id="ARBA00023163"/>
    </source>
</evidence>
<keyword evidence="1" id="KW-0805">Transcription regulation</keyword>
<dbReference type="NCBIfam" id="NF033788">
    <property type="entry name" value="HTH_metalloreg"/>
    <property type="match status" value="1"/>
</dbReference>
<evidence type="ECO:0000256" key="1">
    <source>
        <dbReference type="ARBA" id="ARBA00023015"/>
    </source>
</evidence>
<dbReference type="eggNOG" id="COG0640">
    <property type="taxonomic scope" value="Bacteria"/>
</dbReference>
<accession>W4EU84</accession>
<gene>
    <name evidence="5" type="ORF">C176_12068</name>
</gene>
<dbReference type="GO" id="GO:0003700">
    <property type="term" value="F:DNA-binding transcription factor activity"/>
    <property type="evidence" value="ECO:0007669"/>
    <property type="project" value="InterPro"/>
</dbReference>
<comment type="caution">
    <text evidence="5">The sequence shown here is derived from an EMBL/GenBank/DDBJ whole genome shotgun (WGS) entry which is preliminary data.</text>
</comment>
<protein>
    <recommendedName>
        <fullName evidence="4">HTH arsR-type domain-containing protein</fullName>
    </recommendedName>
</protein>
<keyword evidence="2" id="KW-0238">DNA-binding</keyword>
<dbReference type="InterPro" id="IPR001845">
    <property type="entry name" value="HTH_ArsR_DNA-bd_dom"/>
</dbReference>
<dbReference type="GO" id="GO:0003677">
    <property type="term" value="F:DNA binding"/>
    <property type="evidence" value="ECO:0007669"/>
    <property type="project" value="UniProtKB-KW"/>
</dbReference>
<evidence type="ECO:0000256" key="2">
    <source>
        <dbReference type="ARBA" id="ARBA00023125"/>
    </source>
</evidence>
<dbReference type="InterPro" id="IPR036390">
    <property type="entry name" value="WH_DNA-bd_sf"/>
</dbReference>
<dbReference type="InterPro" id="IPR011991">
    <property type="entry name" value="ArsR-like_HTH"/>
</dbReference>
<dbReference type="SMART" id="SM00418">
    <property type="entry name" value="HTH_ARSR"/>
    <property type="match status" value="1"/>
</dbReference>
<dbReference type="Pfam" id="PF01022">
    <property type="entry name" value="HTH_5"/>
    <property type="match status" value="1"/>
</dbReference>
<evidence type="ECO:0000259" key="4">
    <source>
        <dbReference type="PROSITE" id="PS50987"/>
    </source>
</evidence>
<evidence type="ECO:0000313" key="6">
    <source>
        <dbReference type="Proteomes" id="UP000019062"/>
    </source>
</evidence>